<dbReference type="InterPro" id="IPR013780">
    <property type="entry name" value="Glyco_hydro_b"/>
</dbReference>
<dbReference type="Pfam" id="PF00128">
    <property type="entry name" value="Alpha-amylase"/>
    <property type="match status" value="1"/>
</dbReference>
<organism evidence="5 6">
    <name type="scientific">Haloferax namakaokahaiae</name>
    <dbReference type="NCBI Taxonomy" id="1748331"/>
    <lineage>
        <taxon>Archaea</taxon>
        <taxon>Methanobacteriati</taxon>
        <taxon>Methanobacteriota</taxon>
        <taxon>Stenosarchaea group</taxon>
        <taxon>Halobacteria</taxon>
        <taxon>Halobacteriales</taxon>
        <taxon>Haloferacaceae</taxon>
        <taxon>Haloferax</taxon>
    </lineage>
</organism>
<reference evidence="5 6" key="1">
    <citation type="journal article" date="2019" name="Int. J. Syst. Evol. Microbiol.">
        <title>The Global Catalogue of Microorganisms (GCM) 10K type strain sequencing project: providing services to taxonomists for standard genome sequencing and annotation.</title>
        <authorList>
            <consortium name="The Broad Institute Genomics Platform"/>
            <consortium name="The Broad Institute Genome Sequencing Center for Infectious Disease"/>
            <person name="Wu L."/>
            <person name="Ma J."/>
        </authorList>
    </citation>
    <scope>NUCLEOTIDE SEQUENCE [LARGE SCALE GENOMIC DNA]</scope>
    <source>
        <strain evidence="5 6">DSM 29988</strain>
    </source>
</reference>
<evidence type="ECO:0000256" key="3">
    <source>
        <dbReference type="ARBA" id="ARBA00023295"/>
    </source>
</evidence>
<evidence type="ECO:0000259" key="4">
    <source>
        <dbReference type="SMART" id="SM00642"/>
    </source>
</evidence>
<name>A0ABD5ZCX6_9EURY</name>
<keyword evidence="6" id="KW-1185">Reference proteome</keyword>
<protein>
    <submittedName>
        <fullName evidence="5">Alpha-glucosidase</fullName>
    </submittedName>
</protein>
<dbReference type="SUPFAM" id="SSF51445">
    <property type="entry name" value="(Trans)glycosidases"/>
    <property type="match status" value="1"/>
</dbReference>
<dbReference type="PANTHER" id="PTHR10357">
    <property type="entry name" value="ALPHA-AMYLASE FAMILY MEMBER"/>
    <property type="match status" value="1"/>
</dbReference>
<dbReference type="Pfam" id="PF16657">
    <property type="entry name" value="Malt_amylase_C"/>
    <property type="match status" value="1"/>
</dbReference>
<dbReference type="RefSeq" id="WP_390222053.1">
    <property type="nucleotide sequence ID" value="NZ_JBHTAA010000001.1"/>
</dbReference>
<dbReference type="CDD" id="cd11333">
    <property type="entry name" value="AmyAc_SI_OligoGlu_DGase"/>
    <property type="match status" value="1"/>
</dbReference>
<proteinExistence type="inferred from homology"/>
<keyword evidence="3" id="KW-0326">Glycosidase</keyword>
<dbReference type="SUPFAM" id="SSF51011">
    <property type="entry name" value="Glycosyl hydrolase domain"/>
    <property type="match status" value="1"/>
</dbReference>
<dbReference type="InterPro" id="IPR045857">
    <property type="entry name" value="O16G_dom_2"/>
</dbReference>
<dbReference type="GO" id="GO:0016052">
    <property type="term" value="P:carbohydrate catabolic process"/>
    <property type="evidence" value="ECO:0007669"/>
    <property type="project" value="UniProtKB-ARBA"/>
</dbReference>
<dbReference type="Gene3D" id="3.90.400.10">
    <property type="entry name" value="Oligo-1,6-glucosidase, Domain 2"/>
    <property type="match status" value="1"/>
</dbReference>
<accession>A0ABD5ZCX6</accession>
<dbReference type="Proteomes" id="UP001596481">
    <property type="component" value="Unassembled WGS sequence"/>
</dbReference>
<evidence type="ECO:0000256" key="2">
    <source>
        <dbReference type="ARBA" id="ARBA00022801"/>
    </source>
</evidence>
<evidence type="ECO:0000313" key="5">
    <source>
        <dbReference type="EMBL" id="MFC7202763.1"/>
    </source>
</evidence>
<dbReference type="NCBIfam" id="NF008183">
    <property type="entry name" value="PRK10933.1"/>
    <property type="match status" value="1"/>
</dbReference>
<dbReference type="InterPro" id="IPR017853">
    <property type="entry name" value="GH"/>
</dbReference>
<dbReference type="AlphaFoldDB" id="A0ABD5ZCX6"/>
<feature type="domain" description="Glycosyl hydrolase family 13 catalytic" evidence="4">
    <location>
        <begin position="22"/>
        <end position="429"/>
    </location>
</feature>
<dbReference type="EMBL" id="JBHTAA010000001">
    <property type="protein sequence ID" value="MFC7202763.1"/>
    <property type="molecule type" value="Genomic_DNA"/>
</dbReference>
<evidence type="ECO:0000256" key="1">
    <source>
        <dbReference type="ARBA" id="ARBA00008061"/>
    </source>
</evidence>
<dbReference type="InterPro" id="IPR006047">
    <property type="entry name" value="GH13_cat_dom"/>
</dbReference>
<evidence type="ECO:0000313" key="6">
    <source>
        <dbReference type="Proteomes" id="UP001596481"/>
    </source>
</evidence>
<dbReference type="Gene3D" id="3.20.20.80">
    <property type="entry name" value="Glycosidases"/>
    <property type="match status" value="1"/>
</dbReference>
<comment type="similarity">
    <text evidence="1">Belongs to the glycosyl hydrolase 13 family.</text>
</comment>
<dbReference type="FunFam" id="2.60.40.1180:FF:000007">
    <property type="entry name" value="Sucrose isomerase"/>
    <property type="match status" value="1"/>
</dbReference>
<dbReference type="FunFam" id="3.20.20.80:FF:000064">
    <property type="entry name" value="Oligo-1,6-glucosidase"/>
    <property type="match status" value="2"/>
</dbReference>
<gene>
    <name evidence="5" type="ORF">ACFQJC_04500</name>
</gene>
<dbReference type="SMART" id="SM00642">
    <property type="entry name" value="Aamy"/>
    <property type="match status" value="1"/>
</dbReference>
<dbReference type="InterPro" id="IPR032091">
    <property type="entry name" value="Malt_amylase-like_C"/>
</dbReference>
<sequence length="565" mass="65671">MSRTEVLEQPDGSWWKEAVVYQIYPRSFNDSNSDGIGDIPGITEKVGYLDSLGIDVVWLCPVYDSPNHDNGYDIRDYRSIMSEFGTMADWDALLDALHARGIRLIMDLVVNHTSNEHEWFQRSRQRDGKYEDYYYWRDGSQDEPPNNWESIFGGPAWTYDEKRGQWYLHLFDENQPDLNWRNSDVREDIKEMVTWWLEKGIDGFRMDAINYISKVEGLPDGDRSERLVGHQHYAHGPRIHEYLQELYDDTLSNYDVMTVGEMGGTSIDQTAEYLVEGRSGLDMIFQFNHLGVDDGPNGPWSPDGWGEWDLSEFKQIVSHAQEELAAEFWDSIFLGNHDVPRIVSRFGDDEVYREESATLIATFLLTLRGTPYIYQGEEFGMTNVEFDALEELDDVMTIGKVEELFETGSIDSFEEARGLVNYWSRDHARTPMQWSDAANSGFTDGEPWFDVNDNYRFINAEVALSNGDSIWHHYRSLIDLRHEIDTLVYGEYELLLPDNEQLYAYTRTLDEEQLLVVLNWSDEPAIFTTEMDASDAEVLLSNYENSPSRQLEREFQPYEAVIYRL</sequence>
<dbReference type="PANTHER" id="PTHR10357:SF184">
    <property type="entry name" value="OLIGO-1,6-GLUCOSIDASE 1"/>
    <property type="match status" value="1"/>
</dbReference>
<dbReference type="FunFam" id="3.90.400.10:FF:000002">
    <property type="entry name" value="Sucrose isomerase"/>
    <property type="match status" value="1"/>
</dbReference>
<comment type="caution">
    <text evidence="5">The sequence shown here is derived from an EMBL/GenBank/DDBJ whole genome shotgun (WGS) entry which is preliminary data.</text>
</comment>
<dbReference type="Gene3D" id="2.60.40.1180">
    <property type="entry name" value="Golgi alpha-mannosidase II"/>
    <property type="match status" value="1"/>
</dbReference>
<dbReference type="GO" id="GO:0004553">
    <property type="term" value="F:hydrolase activity, hydrolyzing O-glycosyl compounds"/>
    <property type="evidence" value="ECO:0007669"/>
    <property type="project" value="UniProtKB-ARBA"/>
</dbReference>
<keyword evidence="2" id="KW-0378">Hydrolase</keyword>